<evidence type="ECO:0000313" key="2">
    <source>
        <dbReference type="Proteomes" id="UP000001488"/>
    </source>
</evidence>
<dbReference type="Proteomes" id="UP000001488">
    <property type="component" value="Chromosome"/>
</dbReference>
<keyword evidence="2" id="KW-1185">Reference proteome</keyword>
<protein>
    <submittedName>
        <fullName evidence="1">Uncharacterized protein</fullName>
    </submittedName>
</protein>
<name>C5A1U7_THEGJ</name>
<proteinExistence type="predicted"/>
<dbReference type="AlphaFoldDB" id="C5A1U7"/>
<dbReference type="EMBL" id="CP001398">
    <property type="protein sequence ID" value="ACS34366.1"/>
    <property type="molecule type" value="Genomic_DNA"/>
</dbReference>
<dbReference type="eggNOG" id="arCOG08610">
    <property type="taxonomic scope" value="Archaea"/>
</dbReference>
<evidence type="ECO:0000313" key="1">
    <source>
        <dbReference type="EMBL" id="ACS34366.1"/>
    </source>
</evidence>
<dbReference type="PaxDb" id="593117-TGAM_1864"/>
<accession>C5A1U7</accession>
<organism evidence="1 2">
    <name type="scientific">Thermococcus gammatolerans (strain DSM 15229 / JCM 11827 / EJ3)</name>
    <dbReference type="NCBI Taxonomy" id="593117"/>
    <lineage>
        <taxon>Archaea</taxon>
        <taxon>Methanobacteriati</taxon>
        <taxon>Methanobacteriota</taxon>
        <taxon>Thermococci</taxon>
        <taxon>Thermococcales</taxon>
        <taxon>Thermococcaceae</taxon>
        <taxon>Thermococcus</taxon>
    </lineage>
</organism>
<reference evidence="1 2" key="1">
    <citation type="journal article" date="2007" name="Genome Biol.">
        <title>Genome analysis and genome-wide proteomics of Thermococcus gammatolerans, the most radioresistant organism known amongst the Archaea.</title>
        <authorList>
            <person name="Zivanovic Y."/>
            <person name="Armengaud J."/>
            <person name="Lagorce A."/>
            <person name="Leplat C."/>
            <person name="Guerin P."/>
            <person name="Dutertre M."/>
            <person name="Anthouard V."/>
            <person name="Forterre P."/>
            <person name="Wincker P."/>
            <person name="Confalonieri F."/>
        </authorList>
    </citation>
    <scope>NUCLEOTIDE SEQUENCE [LARGE SCALE GENOMIC DNA]</scope>
    <source>
        <strain evidence="2">DSM 15229 / JCM 11827 / EJ3</strain>
    </source>
</reference>
<dbReference type="HOGENOM" id="CLU_1425159_0_0_2"/>
<dbReference type="KEGG" id="tga:TGAM_1864"/>
<gene>
    <name evidence="1" type="ordered locus">TGAM_1864</name>
</gene>
<sequence>MWEVQAKNAVMAVLPELVELEDVDFSRYSSQYLSLAVSFAESGGRGLREFEEFVAARGLGKAVVGNFLLSVFQYLMIRYRRYGDRDVIKPAIKLFLTLKGWLNENGFENQWKLLLHNFVGYIVDMARVISEEEDCELALAYLTLINRLAEEAAGTFPEGYFKDLTEKSSEMLKKIRDRCSGRVSVQG</sequence>
<dbReference type="PATRIC" id="fig|593117.10.peg.1873"/>